<dbReference type="Proteomes" id="UP001239462">
    <property type="component" value="Unassembled WGS sequence"/>
</dbReference>
<organism evidence="2 3">
    <name type="scientific">Roseiconus lacunae</name>
    <dbReference type="NCBI Taxonomy" id="2605694"/>
    <lineage>
        <taxon>Bacteria</taxon>
        <taxon>Pseudomonadati</taxon>
        <taxon>Planctomycetota</taxon>
        <taxon>Planctomycetia</taxon>
        <taxon>Pirellulales</taxon>
        <taxon>Pirellulaceae</taxon>
        <taxon>Roseiconus</taxon>
    </lineage>
</organism>
<keyword evidence="3" id="KW-1185">Reference proteome</keyword>
<keyword evidence="2" id="KW-0808">Transferase</keyword>
<dbReference type="EMBL" id="JASZZN010000001">
    <property type="protein sequence ID" value="MDM4014073.1"/>
    <property type="molecule type" value="Genomic_DNA"/>
</dbReference>
<name>A0ABT7PC57_9BACT</name>
<dbReference type="Gene3D" id="3.40.630.30">
    <property type="match status" value="1"/>
</dbReference>
<dbReference type="SUPFAM" id="SSF55729">
    <property type="entry name" value="Acyl-CoA N-acyltransferases (Nat)"/>
    <property type="match status" value="1"/>
</dbReference>
<dbReference type="InterPro" id="IPR016181">
    <property type="entry name" value="Acyl_CoA_acyltransferase"/>
</dbReference>
<sequence length="370" mass="41875">MPLRIELIDRSELLSDDVIEAINRLAPHPFQRFEWMGSWLEAFQSTASPFLLAVYQKDEIIGIAPWCLQRRAIGGRTIAFIGSGKACTDHLTISVGAGNKQRVTYAIARWLTAPEHQSLWDSLELVGIDLKDETINELATALNEAGLDVEREAGDPCFAVPLPNSWDQYVQLRSKSGRREIRQSLRQIEDGTLKLDRIRTCEELDSHWHQFVALHQKRRDDAGTTNCFDYPGFDTFLKLAASRLLESGYLQFYLAYANDKPVCAHFAIADQDTWSFYQSGMDPDASAMRPGLSVFCHTIRESIESGRKTFDMMRGDEPYKLRWRAEEVATQVVRTYSRSGLAQIRKQVSKTGVTFKNIVKSGISLGTSRT</sequence>
<reference evidence="2 3" key="1">
    <citation type="submission" date="2023-06" db="EMBL/GenBank/DDBJ databases">
        <title>Roseiconus lacunae JC819 isolated from Gulf of Mannar region, Tamil Nadu.</title>
        <authorList>
            <person name="Pk S."/>
            <person name="Ch S."/>
            <person name="Ch V.R."/>
        </authorList>
    </citation>
    <scope>NUCLEOTIDE SEQUENCE [LARGE SCALE GENOMIC DNA]</scope>
    <source>
        <strain evidence="2 3">JC819</strain>
    </source>
</reference>
<keyword evidence="2" id="KW-0012">Acyltransferase</keyword>
<evidence type="ECO:0000313" key="3">
    <source>
        <dbReference type="Proteomes" id="UP001239462"/>
    </source>
</evidence>
<dbReference type="InterPro" id="IPR038740">
    <property type="entry name" value="BioF2-like_GNAT_dom"/>
</dbReference>
<dbReference type="EC" id="2.3.1.-" evidence="2"/>
<dbReference type="RefSeq" id="WP_289161809.1">
    <property type="nucleotide sequence ID" value="NZ_JASZZN010000001.1"/>
</dbReference>
<dbReference type="Pfam" id="PF13480">
    <property type="entry name" value="Acetyltransf_6"/>
    <property type="match status" value="1"/>
</dbReference>
<evidence type="ECO:0000259" key="1">
    <source>
        <dbReference type="Pfam" id="PF13480"/>
    </source>
</evidence>
<proteinExistence type="predicted"/>
<accession>A0ABT7PC57</accession>
<comment type="caution">
    <text evidence="2">The sequence shown here is derived from an EMBL/GenBank/DDBJ whole genome shotgun (WGS) entry which is preliminary data.</text>
</comment>
<protein>
    <submittedName>
        <fullName evidence="2">GNAT family N-acetyltransferase</fullName>
        <ecNumber evidence="2">2.3.1.-</ecNumber>
    </submittedName>
</protein>
<evidence type="ECO:0000313" key="2">
    <source>
        <dbReference type="EMBL" id="MDM4014073.1"/>
    </source>
</evidence>
<gene>
    <name evidence="2" type="ORF">QTN89_01440</name>
</gene>
<feature type="domain" description="BioF2-like acetyltransferase" evidence="1">
    <location>
        <begin position="176"/>
        <end position="320"/>
    </location>
</feature>
<dbReference type="GO" id="GO:0016746">
    <property type="term" value="F:acyltransferase activity"/>
    <property type="evidence" value="ECO:0007669"/>
    <property type="project" value="UniProtKB-KW"/>
</dbReference>